<evidence type="ECO:0000256" key="1">
    <source>
        <dbReference type="SAM" id="MobiDB-lite"/>
    </source>
</evidence>
<dbReference type="Proteomes" id="UP000770661">
    <property type="component" value="Unassembled WGS sequence"/>
</dbReference>
<dbReference type="AlphaFoldDB" id="A0A8J4YI18"/>
<sequence>MSIIYTTQNPLSRPSETHSHRQHSSPHPPLFFWPSDWLHVAAKYPQLVPSHVGPSCNEAVLNRALQNHRCPPQPLRLFCLALSNSLKISLHSHALSRSNMMPQSALSHLLPPGTLAATAYHPLPPRHPSPHTNGTDSTVSALGFLPALRKSARAAVGHHL</sequence>
<name>A0A8J4YI18_CHIOP</name>
<keyword evidence="3" id="KW-1185">Reference proteome</keyword>
<comment type="caution">
    <text evidence="2">The sequence shown here is derived from an EMBL/GenBank/DDBJ whole genome shotgun (WGS) entry which is preliminary data.</text>
</comment>
<evidence type="ECO:0000313" key="3">
    <source>
        <dbReference type="Proteomes" id="UP000770661"/>
    </source>
</evidence>
<reference evidence="2" key="1">
    <citation type="submission" date="2020-07" db="EMBL/GenBank/DDBJ databases">
        <title>The High-quality genome of the commercially important snow crab, Chionoecetes opilio.</title>
        <authorList>
            <person name="Jeong J.-H."/>
            <person name="Ryu S."/>
        </authorList>
    </citation>
    <scope>NUCLEOTIDE SEQUENCE</scope>
    <source>
        <strain evidence="2">MADBK_172401_WGS</strain>
        <tissue evidence="2">Digestive gland</tissue>
    </source>
</reference>
<protein>
    <submittedName>
        <fullName evidence="2">Uncharacterized protein</fullName>
    </submittedName>
</protein>
<feature type="region of interest" description="Disordered" evidence="1">
    <location>
        <begin position="1"/>
        <end position="25"/>
    </location>
</feature>
<proteinExistence type="predicted"/>
<accession>A0A8J4YI18</accession>
<organism evidence="2 3">
    <name type="scientific">Chionoecetes opilio</name>
    <name type="common">Atlantic snow crab</name>
    <name type="synonym">Cancer opilio</name>
    <dbReference type="NCBI Taxonomy" id="41210"/>
    <lineage>
        <taxon>Eukaryota</taxon>
        <taxon>Metazoa</taxon>
        <taxon>Ecdysozoa</taxon>
        <taxon>Arthropoda</taxon>
        <taxon>Crustacea</taxon>
        <taxon>Multicrustacea</taxon>
        <taxon>Malacostraca</taxon>
        <taxon>Eumalacostraca</taxon>
        <taxon>Eucarida</taxon>
        <taxon>Decapoda</taxon>
        <taxon>Pleocyemata</taxon>
        <taxon>Brachyura</taxon>
        <taxon>Eubrachyura</taxon>
        <taxon>Majoidea</taxon>
        <taxon>Majidae</taxon>
        <taxon>Chionoecetes</taxon>
    </lineage>
</organism>
<dbReference type="EMBL" id="JACEEZ010002859">
    <property type="protein sequence ID" value="KAG0727902.1"/>
    <property type="molecule type" value="Genomic_DNA"/>
</dbReference>
<evidence type="ECO:0000313" key="2">
    <source>
        <dbReference type="EMBL" id="KAG0727902.1"/>
    </source>
</evidence>
<feature type="compositionally biased region" description="Polar residues" evidence="1">
    <location>
        <begin position="1"/>
        <end position="14"/>
    </location>
</feature>
<gene>
    <name evidence="2" type="ORF">GWK47_003915</name>
</gene>